<name>A0AAV2FJF7_9ROSI</name>
<evidence type="ECO:0008006" key="3">
    <source>
        <dbReference type="Google" id="ProtNLM"/>
    </source>
</evidence>
<evidence type="ECO:0000313" key="1">
    <source>
        <dbReference type="EMBL" id="CAL1398419.1"/>
    </source>
</evidence>
<organism evidence="1 2">
    <name type="scientific">Linum trigynum</name>
    <dbReference type="NCBI Taxonomy" id="586398"/>
    <lineage>
        <taxon>Eukaryota</taxon>
        <taxon>Viridiplantae</taxon>
        <taxon>Streptophyta</taxon>
        <taxon>Embryophyta</taxon>
        <taxon>Tracheophyta</taxon>
        <taxon>Spermatophyta</taxon>
        <taxon>Magnoliopsida</taxon>
        <taxon>eudicotyledons</taxon>
        <taxon>Gunneridae</taxon>
        <taxon>Pentapetalae</taxon>
        <taxon>rosids</taxon>
        <taxon>fabids</taxon>
        <taxon>Malpighiales</taxon>
        <taxon>Linaceae</taxon>
        <taxon>Linum</taxon>
    </lineage>
</organism>
<gene>
    <name evidence="1" type="ORF">LTRI10_LOCUS38653</name>
</gene>
<evidence type="ECO:0000313" key="2">
    <source>
        <dbReference type="Proteomes" id="UP001497516"/>
    </source>
</evidence>
<keyword evidence="2" id="KW-1185">Reference proteome</keyword>
<accession>A0AAV2FJF7</accession>
<protein>
    <recommendedName>
        <fullName evidence="3">Secreted peptide</fullName>
    </recommendedName>
</protein>
<dbReference type="AlphaFoldDB" id="A0AAV2FJF7"/>
<dbReference type="EMBL" id="OZ034819">
    <property type="protein sequence ID" value="CAL1398419.1"/>
    <property type="molecule type" value="Genomic_DNA"/>
</dbReference>
<dbReference type="Proteomes" id="UP001497516">
    <property type="component" value="Chromosome 6"/>
</dbReference>
<proteinExistence type="predicted"/>
<reference evidence="1 2" key="1">
    <citation type="submission" date="2024-04" db="EMBL/GenBank/DDBJ databases">
        <authorList>
            <person name="Fracassetti M."/>
        </authorList>
    </citation>
    <scope>NUCLEOTIDE SEQUENCE [LARGE SCALE GENOMIC DNA]</scope>
</reference>
<sequence length="87" mass="8732">MAASTIATSSIGSFTSTAVVATVPIIATSFVTSAFAIPTASTTAILSVGSGGSRLIPLAPLPACTRNDTVGRRNPHFLLAIGRCNGR</sequence>